<evidence type="ECO:0000259" key="9">
    <source>
        <dbReference type="PROSITE" id="PS50172"/>
    </source>
</evidence>
<dbReference type="InterPro" id="IPR039189">
    <property type="entry name" value="Fcp1"/>
</dbReference>
<gene>
    <name evidence="11" type="ORF">PBRASI_LOCUS6577</name>
</gene>
<dbReference type="GO" id="GO:0005634">
    <property type="term" value="C:nucleus"/>
    <property type="evidence" value="ECO:0007669"/>
    <property type="project" value="UniProtKB-SubCell"/>
</dbReference>
<feature type="region of interest" description="Disordered" evidence="7">
    <location>
        <begin position="721"/>
        <end position="787"/>
    </location>
</feature>
<feature type="compositionally biased region" description="Basic and acidic residues" evidence="7">
    <location>
        <begin position="731"/>
        <end position="748"/>
    </location>
</feature>
<keyword evidence="12" id="KW-1185">Reference proteome</keyword>
<keyword evidence="4" id="KW-0539">Nucleus</keyword>
<feature type="domain" description="BRCT" evidence="9">
    <location>
        <begin position="482"/>
        <end position="576"/>
    </location>
</feature>
<comment type="subcellular location">
    <subcellularLocation>
        <location evidence="1">Nucleus</location>
    </subcellularLocation>
</comment>
<feature type="region of interest" description="Disordered" evidence="7">
    <location>
        <begin position="303"/>
        <end position="352"/>
    </location>
</feature>
<dbReference type="InterPro" id="IPR001357">
    <property type="entry name" value="BRCT_dom"/>
</dbReference>
<dbReference type="AlphaFoldDB" id="A0A9N9G2J1"/>
<comment type="catalytic activity">
    <reaction evidence="5">
        <text>O-phospho-L-seryl-[protein] + H2O = L-seryl-[protein] + phosphate</text>
        <dbReference type="Rhea" id="RHEA:20629"/>
        <dbReference type="Rhea" id="RHEA-COMP:9863"/>
        <dbReference type="Rhea" id="RHEA-COMP:11604"/>
        <dbReference type="ChEBI" id="CHEBI:15377"/>
        <dbReference type="ChEBI" id="CHEBI:29999"/>
        <dbReference type="ChEBI" id="CHEBI:43474"/>
        <dbReference type="ChEBI" id="CHEBI:83421"/>
        <dbReference type="EC" id="3.1.3.16"/>
    </reaction>
</comment>
<evidence type="ECO:0000256" key="3">
    <source>
        <dbReference type="ARBA" id="ARBA00022801"/>
    </source>
</evidence>
<proteinExistence type="predicted"/>
<comment type="caution">
    <text evidence="11">The sequence shown here is derived from an EMBL/GenBank/DDBJ whole genome shotgun (WGS) entry which is preliminary data.</text>
</comment>
<evidence type="ECO:0000313" key="12">
    <source>
        <dbReference type="Proteomes" id="UP000789739"/>
    </source>
</evidence>
<dbReference type="SUPFAM" id="SSF56784">
    <property type="entry name" value="HAD-like"/>
    <property type="match status" value="1"/>
</dbReference>
<dbReference type="NCBIfam" id="TIGR02250">
    <property type="entry name" value="FCP1_euk"/>
    <property type="match status" value="1"/>
</dbReference>
<keyword evidence="8" id="KW-0812">Transmembrane</keyword>
<evidence type="ECO:0000256" key="8">
    <source>
        <dbReference type="SAM" id="Phobius"/>
    </source>
</evidence>
<feature type="region of interest" description="Disordered" evidence="7">
    <location>
        <begin position="577"/>
        <end position="635"/>
    </location>
</feature>
<accession>A0A9N9G2J1</accession>
<evidence type="ECO:0000256" key="1">
    <source>
        <dbReference type="ARBA" id="ARBA00004123"/>
    </source>
</evidence>
<dbReference type="InterPro" id="IPR011947">
    <property type="entry name" value="FCP1_euk"/>
</dbReference>
<feature type="compositionally biased region" description="Basic and acidic residues" evidence="7">
    <location>
        <begin position="403"/>
        <end position="415"/>
    </location>
</feature>
<dbReference type="CDD" id="cd17729">
    <property type="entry name" value="BRCT_CTDP1"/>
    <property type="match status" value="1"/>
</dbReference>
<dbReference type="Gene3D" id="3.40.50.10190">
    <property type="entry name" value="BRCT domain"/>
    <property type="match status" value="1"/>
</dbReference>
<keyword evidence="8" id="KW-0472">Membrane</keyword>
<dbReference type="SMART" id="SM00577">
    <property type="entry name" value="CPDc"/>
    <property type="match status" value="1"/>
</dbReference>
<dbReference type="Pfam" id="PF03031">
    <property type="entry name" value="NIF"/>
    <property type="match status" value="1"/>
</dbReference>
<dbReference type="InterPro" id="IPR023214">
    <property type="entry name" value="HAD_sf"/>
</dbReference>
<evidence type="ECO:0000313" key="11">
    <source>
        <dbReference type="EMBL" id="CAG8580188.1"/>
    </source>
</evidence>
<feature type="compositionally biased region" description="Low complexity" evidence="7">
    <location>
        <begin position="582"/>
        <end position="603"/>
    </location>
</feature>
<evidence type="ECO:0000259" key="10">
    <source>
        <dbReference type="PROSITE" id="PS50969"/>
    </source>
</evidence>
<dbReference type="PROSITE" id="PS50969">
    <property type="entry name" value="FCP1"/>
    <property type="match status" value="1"/>
</dbReference>
<organism evidence="11 12">
    <name type="scientific">Paraglomus brasilianum</name>
    <dbReference type="NCBI Taxonomy" id="144538"/>
    <lineage>
        <taxon>Eukaryota</taxon>
        <taxon>Fungi</taxon>
        <taxon>Fungi incertae sedis</taxon>
        <taxon>Mucoromycota</taxon>
        <taxon>Glomeromycotina</taxon>
        <taxon>Glomeromycetes</taxon>
        <taxon>Paraglomerales</taxon>
        <taxon>Paraglomeraceae</taxon>
        <taxon>Paraglomus</taxon>
    </lineage>
</organism>
<dbReference type="SUPFAM" id="SSF52113">
    <property type="entry name" value="BRCT domain"/>
    <property type="match status" value="1"/>
</dbReference>
<dbReference type="Pfam" id="PF00533">
    <property type="entry name" value="BRCT"/>
    <property type="match status" value="1"/>
</dbReference>
<dbReference type="GO" id="GO:0008420">
    <property type="term" value="F:RNA polymerase II CTD heptapeptide repeat phosphatase activity"/>
    <property type="evidence" value="ECO:0007669"/>
    <property type="project" value="InterPro"/>
</dbReference>
<name>A0A9N9G2J1_9GLOM</name>
<keyword evidence="3" id="KW-0378">Hydrolase</keyword>
<keyword evidence="8" id="KW-1133">Transmembrane helix</keyword>
<sequence length="1007" mass="113450">MEGLFEIRLPRSHLPATIRRIHVRPGTEVEKTQPLCTYEHEEVVHQPQYDEEHGSERLLTIVSNFTKELKSPVVGVVDQIMVKEGEVIYSEDIDFTGTSDTQRATIELANTAIGLTVTRAEAQRMDMETAERLQKEKKLSLVVDLDLTIIHATVDPTVGEWMEDEKNVNHAATKDVHKIQLPDCNVLYYVKLRPGLMDFLNEVRKIYELHIYTMGTRNYALAVANIIDPDKKIFGDRLITRDENGGNIIEKNIKRLFPCDDSMVVVIDDRFDVWKGVPNLIQVRPYEFFQGVGDINASFFPKQLRHPSPPPLPNQPLKIDIPPIDTSVSSANSLSDAYSSSATTTPISTPTVSFPSSVPDILIEELEQQQQLEEFQHELENQFITRPLAQLEKKQAEQQQQENKGKEDQINKAHEGNGNNEITDSAPARPVLNDNDEELGIILERLKTVHKRYYDIFDAETEEDKQQEQIESADVKAILNEMRSQVLKDVKILFTRLIRTTLNEKQSADIWRRAESFGAVCTEDWDGVTHLVAGDPGTDKVKLARRRYKNVKIVAKEWLYDSLSSWRRQPEERYLIPPPSPSFTMSSSSSPSSSPLPSLPSVPNTESKGNDTETDRPNVADEEDEGVLTGTDESVRPRVGLDTVFEMYKKTNWSQVMLEVFDEVGESGDTSAAESEAESGNERGLKRQGINLAPNSSGAYPAKRMKHSPLRNPVTSIRKLMGPVRKRRRHYSDEIGEERLSRRIHSDGEADGYGSDAGNESDEVSEFDDDDESEFNDNNDGYTDEKKRRRADDFGMGHTIDDENGTLILSPILLLLSPVLLMVALSFSTVAMFTSALALVIICIRLGFLVLEFSGGVVFDVLYWSVHKYVLSPLSFLFPIQANPNLGPLHSSSRSPSYVVVKDASSIHSNINNIRPSPNHTYVTPLEPNYYVSNKKRYSSTHKRRGSKKNMWEKDALNEKLGAEGLDKLSGDALAKNKIELIDGLWMKGNVFDVKRPSSKRSVSGYM</sequence>
<dbReference type="Gene3D" id="3.40.50.1000">
    <property type="entry name" value="HAD superfamily/HAD-like"/>
    <property type="match status" value="1"/>
</dbReference>
<dbReference type="InterPro" id="IPR036420">
    <property type="entry name" value="BRCT_dom_sf"/>
</dbReference>
<dbReference type="OrthoDB" id="10249888at2759"/>
<feature type="compositionally biased region" description="Low complexity" evidence="7">
    <location>
        <begin position="326"/>
        <end position="352"/>
    </location>
</feature>
<dbReference type="InterPro" id="IPR036412">
    <property type="entry name" value="HAD-like_sf"/>
</dbReference>
<feature type="domain" description="FCP1 homology" evidence="10">
    <location>
        <begin position="134"/>
        <end position="307"/>
    </location>
</feature>
<dbReference type="Gene3D" id="2.40.50.100">
    <property type="match status" value="1"/>
</dbReference>
<feature type="compositionally biased region" description="Acidic residues" evidence="7">
    <location>
        <begin position="759"/>
        <end position="777"/>
    </location>
</feature>
<dbReference type="CDD" id="cd07521">
    <property type="entry name" value="HAD_FCP1-like"/>
    <property type="match status" value="1"/>
</dbReference>
<evidence type="ECO:0000256" key="6">
    <source>
        <dbReference type="ARBA" id="ARBA00048336"/>
    </source>
</evidence>
<evidence type="ECO:0000256" key="7">
    <source>
        <dbReference type="SAM" id="MobiDB-lite"/>
    </source>
</evidence>
<dbReference type="PROSITE" id="PS50172">
    <property type="entry name" value="BRCT"/>
    <property type="match status" value="1"/>
</dbReference>
<dbReference type="PANTHER" id="PTHR23081:SF36">
    <property type="entry name" value="RNA POLYMERASE II SUBUNIT A C-TERMINAL DOMAIN PHOSPHATASE"/>
    <property type="match status" value="1"/>
</dbReference>
<dbReference type="EC" id="3.1.3.16" evidence="2"/>
<feature type="transmembrane region" description="Helical" evidence="8">
    <location>
        <begin position="812"/>
        <end position="839"/>
    </location>
</feature>
<feature type="transmembrane region" description="Helical" evidence="8">
    <location>
        <begin position="846"/>
        <end position="866"/>
    </location>
</feature>
<dbReference type="InterPro" id="IPR004274">
    <property type="entry name" value="FCP1_dom"/>
</dbReference>
<protein>
    <recommendedName>
        <fullName evidence="2">protein-serine/threonine phosphatase</fullName>
        <ecNumber evidence="2">3.1.3.16</ecNumber>
    </recommendedName>
</protein>
<reference evidence="11" key="1">
    <citation type="submission" date="2021-06" db="EMBL/GenBank/DDBJ databases">
        <authorList>
            <person name="Kallberg Y."/>
            <person name="Tangrot J."/>
            <person name="Rosling A."/>
        </authorList>
    </citation>
    <scope>NUCLEOTIDE SEQUENCE</scope>
    <source>
        <strain evidence="11">BR232B</strain>
    </source>
</reference>
<evidence type="ECO:0000256" key="5">
    <source>
        <dbReference type="ARBA" id="ARBA00047761"/>
    </source>
</evidence>
<dbReference type="EMBL" id="CAJVPI010000888">
    <property type="protein sequence ID" value="CAG8580188.1"/>
    <property type="molecule type" value="Genomic_DNA"/>
</dbReference>
<feature type="compositionally biased region" description="Basic and acidic residues" evidence="7">
    <location>
        <begin position="608"/>
        <end position="619"/>
    </location>
</feature>
<dbReference type="SMART" id="SM00292">
    <property type="entry name" value="BRCT"/>
    <property type="match status" value="1"/>
</dbReference>
<dbReference type="PANTHER" id="PTHR23081">
    <property type="entry name" value="RNA POLYMERASE II CTD PHOSPHATASE"/>
    <property type="match status" value="1"/>
</dbReference>
<evidence type="ECO:0000256" key="4">
    <source>
        <dbReference type="ARBA" id="ARBA00023242"/>
    </source>
</evidence>
<comment type="catalytic activity">
    <reaction evidence="6">
        <text>O-phospho-L-threonyl-[protein] + H2O = L-threonyl-[protein] + phosphate</text>
        <dbReference type="Rhea" id="RHEA:47004"/>
        <dbReference type="Rhea" id="RHEA-COMP:11060"/>
        <dbReference type="Rhea" id="RHEA-COMP:11605"/>
        <dbReference type="ChEBI" id="CHEBI:15377"/>
        <dbReference type="ChEBI" id="CHEBI:30013"/>
        <dbReference type="ChEBI" id="CHEBI:43474"/>
        <dbReference type="ChEBI" id="CHEBI:61977"/>
        <dbReference type="EC" id="3.1.3.16"/>
    </reaction>
</comment>
<evidence type="ECO:0000256" key="2">
    <source>
        <dbReference type="ARBA" id="ARBA00013081"/>
    </source>
</evidence>
<dbReference type="Proteomes" id="UP000789739">
    <property type="component" value="Unassembled WGS sequence"/>
</dbReference>
<feature type="region of interest" description="Disordered" evidence="7">
    <location>
        <begin position="392"/>
        <end position="432"/>
    </location>
</feature>
<feature type="region of interest" description="Disordered" evidence="7">
    <location>
        <begin position="666"/>
        <end position="709"/>
    </location>
</feature>